<dbReference type="RefSeq" id="YP_009604102.1">
    <property type="nucleotide sequence ID" value="NC_041961.1"/>
</dbReference>
<dbReference type="Proteomes" id="UP000224284">
    <property type="component" value="Segment"/>
</dbReference>
<organism evidence="1 2">
    <name type="scientific">Arthrobacter phage Tank</name>
    <dbReference type="NCBI Taxonomy" id="1772319"/>
    <lineage>
        <taxon>Viruses</taxon>
        <taxon>Duplodnaviria</taxon>
        <taxon>Heunggongvirae</taxon>
        <taxon>Uroviricota</taxon>
        <taxon>Caudoviricetes</taxon>
        <taxon>Tankvirus</taxon>
        <taxon>Tankvirus tank</taxon>
    </lineage>
</organism>
<protein>
    <submittedName>
        <fullName evidence="1">Uncharacterized protein</fullName>
    </submittedName>
</protein>
<sequence>MRYEIATAGGEGIDTTISVGTMDDAMDTFCRTLLAAGWSEETVATIAKELPPFLRKRGDYRGLLSKDKSYTITITVK</sequence>
<reference evidence="1 2" key="1">
    <citation type="submission" date="2015-11" db="EMBL/GenBank/DDBJ databases">
        <authorList>
            <person name="Menninger J.E."/>
            <person name="Lamey M.E."/>
            <person name="Lindemann J.M."/>
            <person name="Martynyuk T."/>
            <person name="Mele F.E."/>
            <person name="Nabua C.T."/>
            <person name="Napoli C.K."/>
            <person name="Santiago L.M."/>
            <person name="Sweetman A.T."/>
            <person name="Weinstein J.L."/>
            <person name="Barrett N.A."/>
            <person name="Buerkert T.R."/>
            <person name="Cautela J.A."/>
            <person name="Egan M.S."/>
            <person name="Erb J.E."/>
            <person name="Garrigan K.E."/>
            <person name="Hagan D.J."/>
            <person name="Hartwell M.C."/>
            <person name="Hyduchak K.M."/>
            <person name="Jacob A.E."/>
            <person name="DeNigris D.M."/>
            <person name="London S.C."/>
            <person name="King-Smith C."/>
            <person name="Lee-Soety J.Y."/>
            <person name="Bradley K.W."/>
            <person name="Asai D.J."/>
            <person name="Bowman C.A."/>
            <person name="Russell D.A."/>
            <person name="Pope W.H."/>
            <person name="Jacobs-Sera D."/>
            <person name="Hendrix R.W."/>
            <person name="Hatfull G.F."/>
        </authorList>
    </citation>
    <scope>NUCLEOTIDE SEQUENCE [LARGE SCALE GENOMIC DNA]</scope>
</reference>
<evidence type="ECO:0000313" key="2">
    <source>
        <dbReference type="Proteomes" id="UP000224284"/>
    </source>
</evidence>
<dbReference type="KEGG" id="vg:40079992"/>
<gene>
    <name evidence="1" type="primary">77</name>
    <name evidence="1" type="ORF">TANK_77</name>
</gene>
<name>A0A0U4JKU4_9CAUD</name>
<keyword evidence="2" id="KW-1185">Reference proteome</keyword>
<proteinExistence type="predicted"/>
<dbReference type="GeneID" id="40079992"/>
<accession>A0A0U4JKU4</accession>
<dbReference type="EMBL" id="KU160669">
    <property type="protein sequence ID" value="ALY10612.1"/>
    <property type="molecule type" value="Genomic_DNA"/>
</dbReference>
<evidence type="ECO:0000313" key="1">
    <source>
        <dbReference type="EMBL" id="ALY10612.1"/>
    </source>
</evidence>